<evidence type="ECO:0000313" key="3">
    <source>
        <dbReference type="RefSeq" id="XP_022251011.1"/>
    </source>
</evidence>
<dbReference type="PANTHER" id="PTHR13847">
    <property type="entry name" value="SARCOSINE DEHYDROGENASE-RELATED"/>
    <property type="match status" value="1"/>
</dbReference>
<dbReference type="GeneID" id="106467174"/>
<dbReference type="Proteomes" id="UP000694941">
    <property type="component" value="Unplaced"/>
</dbReference>
<name>A0ABM1T555_LIMPO</name>
<reference evidence="3" key="1">
    <citation type="submission" date="2025-08" db="UniProtKB">
        <authorList>
            <consortium name="RefSeq"/>
        </authorList>
    </citation>
    <scope>IDENTIFICATION</scope>
    <source>
        <tissue evidence="3">Muscle</tissue>
    </source>
</reference>
<keyword evidence="2" id="KW-1185">Reference proteome</keyword>
<sequence>MFLCRAPCHVSSHHAGSSSGLSHIHRIFSHTFKPNRLVKVPVCFYGNHEGGSDLWNHAVPQQTQVLICGAGTVGNSVAYHLVKNGWTDVVVLEQGRIGCGVSWRACGIVGHFHSSAVGALTQYSAKLYKEIQNQGYDIGWKTCGAVNVARTKNRFISLQRLAAEERVQKVDCQVVGPSELKSLHPLIRTDDLMVNFYFIFLQKFEYLKN</sequence>
<organism evidence="2 3">
    <name type="scientific">Limulus polyphemus</name>
    <name type="common">Atlantic horseshoe crab</name>
    <dbReference type="NCBI Taxonomy" id="6850"/>
    <lineage>
        <taxon>Eukaryota</taxon>
        <taxon>Metazoa</taxon>
        <taxon>Ecdysozoa</taxon>
        <taxon>Arthropoda</taxon>
        <taxon>Chelicerata</taxon>
        <taxon>Merostomata</taxon>
        <taxon>Xiphosura</taxon>
        <taxon>Limulidae</taxon>
        <taxon>Limulus</taxon>
    </lineage>
</organism>
<dbReference type="RefSeq" id="XP_022251011.1">
    <property type="nucleotide sequence ID" value="XM_022395303.1"/>
</dbReference>
<dbReference type="SUPFAM" id="SSF51905">
    <property type="entry name" value="FAD/NAD(P)-binding domain"/>
    <property type="match status" value="1"/>
</dbReference>
<dbReference type="Pfam" id="PF01266">
    <property type="entry name" value="DAO"/>
    <property type="match status" value="1"/>
</dbReference>
<gene>
    <name evidence="3" type="primary">LOC106467174</name>
</gene>
<dbReference type="Gene3D" id="3.30.9.10">
    <property type="entry name" value="D-Amino Acid Oxidase, subunit A, domain 2"/>
    <property type="match status" value="1"/>
</dbReference>
<evidence type="ECO:0000313" key="2">
    <source>
        <dbReference type="Proteomes" id="UP000694941"/>
    </source>
</evidence>
<protein>
    <submittedName>
        <fullName evidence="3">Pyruvate dehydrogenase phosphatase regulatory subunit, mitochondrial-like</fullName>
    </submittedName>
</protein>
<feature type="domain" description="FAD dependent oxidoreductase" evidence="1">
    <location>
        <begin position="65"/>
        <end position="189"/>
    </location>
</feature>
<dbReference type="InterPro" id="IPR036188">
    <property type="entry name" value="FAD/NAD-bd_sf"/>
</dbReference>
<accession>A0ABM1T555</accession>
<evidence type="ECO:0000259" key="1">
    <source>
        <dbReference type="Pfam" id="PF01266"/>
    </source>
</evidence>
<proteinExistence type="predicted"/>
<dbReference type="Gene3D" id="3.50.50.60">
    <property type="entry name" value="FAD/NAD(P)-binding domain"/>
    <property type="match status" value="1"/>
</dbReference>
<dbReference type="InterPro" id="IPR006076">
    <property type="entry name" value="FAD-dep_OxRdtase"/>
</dbReference>
<dbReference type="PANTHER" id="PTHR13847:SF193">
    <property type="entry name" value="PYRUVATE DEHYDROGENASE PHOSPHATASE REGULATORY SUBUNIT, MITOCHONDRIAL"/>
    <property type="match status" value="1"/>
</dbReference>